<feature type="compositionally biased region" description="Low complexity" evidence="5">
    <location>
        <begin position="1935"/>
        <end position="1947"/>
    </location>
</feature>
<protein>
    <submittedName>
        <fullName evidence="6">Uncharacterized protein</fullName>
    </submittedName>
</protein>
<dbReference type="SMART" id="SM00248">
    <property type="entry name" value="ANK"/>
    <property type="match status" value="17"/>
</dbReference>
<feature type="compositionally biased region" description="Basic and acidic residues" evidence="5">
    <location>
        <begin position="942"/>
        <end position="1017"/>
    </location>
</feature>
<dbReference type="Pfam" id="PF00023">
    <property type="entry name" value="Ank"/>
    <property type="match status" value="1"/>
</dbReference>
<feature type="repeat" description="ANK" evidence="3">
    <location>
        <begin position="640"/>
        <end position="672"/>
    </location>
</feature>
<feature type="compositionally biased region" description="Basic and acidic residues" evidence="5">
    <location>
        <begin position="1059"/>
        <end position="1310"/>
    </location>
</feature>
<dbReference type="Gene3D" id="1.25.40.20">
    <property type="entry name" value="Ankyrin repeat-containing domain"/>
    <property type="match status" value="5"/>
</dbReference>
<feature type="compositionally biased region" description="Basic and acidic residues" evidence="5">
    <location>
        <begin position="864"/>
        <end position="874"/>
    </location>
</feature>
<feature type="compositionally biased region" description="Low complexity" evidence="5">
    <location>
        <begin position="1311"/>
        <end position="1322"/>
    </location>
</feature>
<feature type="repeat" description="ANK" evidence="3">
    <location>
        <begin position="538"/>
        <end position="570"/>
    </location>
</feature>
<gene>
    <name evidence="6" type="ORF">FSP39_010347</name>
</gene>
<evidence type="ECO:0000256" key="3">
    <source>
        <dbReference type="PROSITE-ProRule" id="PRU00023"/>
    </source>
</evidence>
<feature type="compositionally biased region" description="Acidic residues" evidence="5">
    <location>
        <begin position="1328"/>
        <end position="1338"/>
    </location>
</feature>
<feature type="compositionally biased region" description="Basic and acidic residues" evidence="5">
    <location>
        <begin position="1883"/>
        <end position="1913"/>
    </location>
</feature>
<evidence type="ECO:0000256" key="5">
    <source>
        <dbReference type="SAM" id="MobiDB-lite"/>
    </source>
</evidence>
<feature type="compositionally biased region" description="Acidic residues" evidence="5">
    <location>
        <begin position="738"/>
        <end position="751"/>
    </location>
</feature>
<feature type="region of interest" description="Disordered" evidence="5">
    <location>
        <begin position="1"/>
        <end position="22"/>
    </location>
</feature>
<feature type="repeat" description="ANK" evidence="3">
    <location>
        <begin position="190"/>
        <end position="222"/>
    </location>
</feature>
<feature type="repeat" description="ANK" evidence="3">
    <location>
        <begin position="362"/>
        <end position="394"/>
    </location>
</feature>
<feature type="repeat" description="ANK" evidence="3">
    <location>
        <begin position="395"/>
        <end position="427"/>
    </location>
</feature>
<feature type="compositionally biased region" description="Acidic residues" evidence="5">
    <location>
        <begin position="1047"/>
        <end position="1058"/>
    </location>
</feature>
<comment type="caution">
    <text evidence="6">The sequence shown here is derived from an EMBL/GenBank/DDBJ whole genome shotgun (WGS) entry which is preliminary data.</text>
</comment>
<dbReference type="CDD" id="cd06503">
    <property type="entry name" value="ATP-synt_Fo_b"/>
    <property type="match status" value="1"/>
</dbReference>
<feature type="region of interest" description="Disordered" evidence="5">
    <location>
        <begin position="2106"/>
        <end position="2136"/>
    </location>
</feature>
<feature type="compositionally biased region" description="Acidic residues" evidence="5">
    <location>
        <begin position="917"/>
        <end position="926"/>
    </location>
</feature>
<dbReference type="PROSITE" id="PS50297">
    <property type="entry name" value="ANK_REP_REGION"/>
    <property type="match status" value="9"/>
</dbReference>
<feature type="repeat" description="ANK" evidence="3">
    <location>
        <begin position="604"/>
        <end position="636"/>
    </location>
</feature>
<feature type="compositionally biased region" description="Basic and acidic residues" evidence="5">
    <location>
        <begin position="1557"/>
        <end position="1590"/>
    </location>
</feature>
<dbReference type="GO" id="GO:1904108">
    <property type="term" value="P:protein localization to ciliary inversin compartment"/>
    <property type="evidence" value="ECO:0007669"/>
    <property type="project" value="TreeGrafter"/>
</dbReference>
<dbReference type="InterPro" id="IPR002110">
    <property type="entry name" value="Ankyrin_rpt"/>
</dbReference>
<keyword evidence="1" id="KW-0677">Repeat</keyword>
<dbReference type="PANTHER" id="PTHR24178:SF41">
    <property type="entry name" value="ANKYRIN-2 ISOFORM X1"/>
    <property type="match status" value="1"/>
</dbReference>
<feature type="compositionally biased region" description="Basic and acidic residues" evidence="5">
    <location>
        <begin position="752"/>
        <end position="770"/>
    </location>
</feature>
<feature type="compositionally biased region" description="Basic and acidic residues" evidence="5">
    <location>
        <begin position="777"/>
        <end position="837"/>
    </location>
</feature>
<feature type="compositionally biased region" description="Basic and acidic residues" evidence="5">
    <location>
        <begin position="1025"/>
        <end position="1034"/>
    </location>
</feature>
<feature type="compositionally biased region" description="Basic and acidic residues" evidence="5">
    <location>
        <begin position="711"/>
        <end position="721"/>
    </location>
</feature>
<sequence length="2136" mass="243590">MSKFTMDENIPEEDEEEDDVKEEKDKAAAAVVVPMDEIVFSIWRTISEGKNKDVQKIFEAFEDRNIPIHDINEDFDPDGGHLLIFCVKNGCVKGNGSGRDFIQCARILIEKGIDLDIQDKAERTALHWSVFYRNTAFVSLLVNAGADVDIFDHDGHTPFIAAVMAGHCDIIKTLTVDQTDNKIFSSKDRKGTPALVIAVQKGHLDVCQVLLENGAEINVTDRKLKRTALQYAVIQKRLDIFDLILKYKPRLEKADYKGKTALHRICAIKDPRYFQKVLRVYGSFPGQLMEQEAEDGVTPVILACQNGNSQQLKELLDQGASVTSIDDSGRTALHYCADNLETQCAEMLLMKDSSLLEIKDSQGFTPLHMSVISGNSPLLKLLLKKGADLKSLDNELHTPAHWATVCGHLEILDVLIEAGAELSTPDSHNAYPIHYAAQMNGKENGHSDQKIGEKVLKKLLDSGVPYDVTDKDGRQPLLWAASAGNIESCRYLVKSGADPNAIDKDGLSAIHCAASRGHTKTVDELKKLGSEVNLADKNNCTALFYSITLGNKECTKTLLKYGADPNHRDVRGRTPSHCASVKGCIDTVKMLDKSKADLWDNSVRGDRPIHEAAQGGHCDVVKYLLKWKNQPEAVNTSNSSGRTCLHIAAIVNNLPLCKLLLDNGADRNAIMTHKDKNYTPYDAAVLKENHETAEYIKAKGGITGGDVDNIVNKKEKRDTKSAKSRKSTSSLTDHPDEKEEEEQTDKDDENTEERKEEEKRKQKEAAEEAAKVAVIASEKDKKEEGKKKEKQKSAKEEKDKKEEEKNQKEAEKNQEEAEKNQKEAERDHKEAEEKPDGKVAVVSSSEDEGKKKGDKKQKAAVKGKVADEKLVKEGKGKKKQKKKLEGLTEEDEEEEGAETEGEKSAKGKKKSAKTDDEKETETEGQTEDEKSAKGKKKKKVIKKDEEAEKARKEAEKAKKDAVKAHQEAEKAKAEAEIARLEKEKAEREKKKASKEKEKVKEETEKASKDKKGNKEKAVAAAVIAEKAKQEAEQKKKGKKKKGKKEEGETEEEEEEEVDEREREKARLEAERLKREADQSREAAEKARLEAERLRKEAEAAKQEGEKSKEEIEQARREHEEAEKERLRKEQEAAEKEAKLILLAEQEKEEERRRQESAKRRQESAKRREEEEKAEAQRREKEEKEAQKQAEEEEKKRKKQEADEAKQREKEEEKEVAKKKKEDEAEAKRLAKEEETKRKEEEAEAKRQAKEEEAKRKEEEKEQARKKKEEEREEANRKQEEEKERARKKKEEETEKAEQEKEAKRKRESEKAPVAAAVAAAALKKADKEEEESEEEEEEERTKEESKSRSSAPVTREATEEDIRVPVPVPGEKEDKPKSRGKKKQRKDGKETEKSGTRESKKESQKDGKETDKPGTRESKKGAKVVIADKQKSRQKSREGSDETDTTKKSRERSRVNGFEEVVLEEPAEDRRSRPVTRQTPKAVTPSRGLDISPEEIRTDRTRSPSPFRHPPGRDKSVQTNSDEEFEVPDDAPDNELLALELARKKKQSRESVLPTRESNERRRESPLRSSKVKGDGRIHPGLLRKEEPRSRTPLVNGDDFDDGEISPDEDRDGPLAFEFYNRRKRLEIAERLAKERQRNREREEYLKLQILLERSKNDRLKQAKQRSLNTSSDMENNFDTTLMKKKPVPRRVNSIQESVRRYQDQRRYVRQLHQLKRAQIYTGPMHDIVLFSKLMDVYKHAPGDSEQDLDLTVMENWDGYLRDQLRFVSHFYEDDRPEFRSISHTAKEQASRLAKSASDARRRVDSYNEKLNNYVKKIEEQEQKDREDYEGRISNMAKKTQDMLDDVQNKASNTLADAKETNATLDQFYRRERSELMASSRPGRREHSWLKHDAENDDRQSRMEETEKARKERYKEWHKKKNEELRRKLMKVYGNSSSLQNGLNGSGATKKEGPSRPFSSLISVPSSDQVFMKFLNSRKSSSMSTVGGMGPMKASTPRVSNENSPRPKSMISSFSGSRAQYNNSDQEINVHMTEFGMRRVKMEDGSFGVSPQEYDAEELKALLCRRQGTLSANWTPKYDGDVRPRAGLVFVEPRIYDEFLREERMQKKNETSRATNLNSLGTEEDATTVLEPVETS</sequence>
<feature type="compositionally biased region" description="Polar residues" evidence="5">
    <location>
        <begin position="1997"/>
        <end position="2024"/>
    </location>
</feature>
<dbReference type="SUPFAM" id="SSF48403">
    <property type="entry name" value="Ankyrin repeat"/>
    <property type="match status" value="2"/>
</dbReference>
<keyword evidence="2 3" id="KW-0040">ANK repeat</keyword>
<feature type="coiled-coil region" evidence="4">
    <location>
        <begin position="1797"/>
        <end position="1839"/>
    </location>
</feature>
<feature type="compositionally biased region" description="Acidic residues" evidence="5">
    <location>
        <begin position="1521"/>
        <end position="1533"/>
    </location>
</feature>
<proteinExistence type="predicted"/>
<dbReference type="EMBL" id="VSWD01000009">
    <property type="protein sequence ID" value="KAK3093037.1"/>
    <property type="molecule type" value="Genomic_DNA"/>
</dbReference>
<dbReference type="GO" id="GO:0005929">
    <property type="term" value="C:cilium"/>
    <property type="evidence" value="ECO:0007669"/>
    <property type="project" value="TreeGrafter"/>
</dbReference>
<feature type="compositionally biased region" description="Polar residues" evidence="5">
    <location>
        <begin position="2112"/>
        <end position="2121"/>
    </location>
</feature>
<keyword evidence="4" id="KW-0175">Coiled coil</keyword>
<feature type="repeat" description="ANK" evidence="3">
    <location>
        <begin position="121"/>
        <end position="153"/>
    </location>
</feature>
<feature type="repeat" description="ANK" evidence="3">
    <location>
        <begin position="472"/>
        <end position="504"/>
    </location>
</feature>
<name>A0AA88XW95_PINIB</name>
<evidence type="ECO:0000256" key="4">
    <source>
        <dbReference type="SAM" id="Coils"/>
    </source>
</evidence>
<feature type="compositionally biased region" description="Basic and acidic residues" evidence="5">
    <location>
        <begin position="1387"/>
        <end position="1454"/>
    </location>
</feature>
<dbReference type="PROSITE" id="PS50088">
    <property type="entry name" value="ANK_REPEAT"/>
    <property type="match status" value="10"/>
</dbReference>
<accession>A0AA88XW95</accession>
<feature type="region of interest" description="Disordered" evidence="5">
    <location>
        <begin position="1935"/>
        <end position="1961"/>
    </location>
</feature>
<feature type="compositionally biased region" description="Acidic residues" evidence="5">
    <location>
        <begin position="1598"/>
        <end position="1611"/>
    </location>
</feature>
<evidence type="ECO:0000313" key="7">
    <source>
        <dbReference type="Proteomes" id="UP001186944"/>
    </source>
</evidence>
<feature type="compositionally biased region" description="Basic residues" evidence="5">
    <location>
        <begin position="852"/>
        <end position="861"/>
    </location>
</feature>
<dbReference type="Pfam" id="PF12796">
    <property type="entry name" value="Ank_2"/>
    <property type="match status" value="6"/>
</dbReference>
<evidence type="ECO:0000256" key="2">
    <source>
        <dbReference type="ARBA" id="ARBA00023043"/>
    </source>
</evidence>
<feature type="region of interest" description="Disordered" evidence="5">
    <location>
        <begin position="700"/>
        <end position="1613"/>
    </location>
</feature>
<feature type="region of interest" description="Disordered" evidence="5">
    <location>
        <begin position="1875"/>
        <end position="1913"/>
    </location>
</feature>
<keyword evidence="7" id="KW-1185">Reference proteome</keyword>
<feature type="region of interest" description="Disordered" evidence="5">
    <location>
        <begin position="1980"/>
        <end position="2024"/>
    </location>
</feature>
<feature type="repeat" description="ANK" evidence="3">
    <location>
        <begin position="505"/>
        <end position="537"/>
    </location>
</feature>
<dbReference type="InterPro" id="IPR036770">
    <property type="entry name" value="Ankyrin_rpt-contain_sf"/>
</dbReference>
<evidence type="ECO:0000256" key="1">
    <source>
        <dbReference type="ARBA" id="ARBA00022737"/>
    </source>
</evidence>
<feature type="compositionally biased region" description="Acidic residues" evidence="5">
    <location>
        <begin position="9"/>
        <end position="20"/>
    </location>
</feature>
<dbReference type="PANTHER" id="PTHR24178">
    <property type="entry name" value="MOLTING PROTEIN MLT-4"/>
    <property type="match status" value="1"/>
</dbReference>
<feature type="compositionally biased region" description="Acidic residues" evidence="5">
    <location>
        <begin position="887"/>
        <end position="899"/>
    </location>
</feature>
<dbReference type="Proteomes" id="UP001186944">
    <property type="component" value="Unassembled WGS sequence"/>
</dbReference>
<reference evidence="6" key="1">
    <citation type="submission" date="2019-08" db="EMBL/GenBank/DDBJ databases">
        <title>The improved chromosome-level genome for the pearl oyster Pinctada fucata martensii using PacBio sequencing and Hi-C.</title>
        <authorList>
            <person name="Zheng Z."/>
        </authorList>
    </citation>
    <scope>NUCLEOTIDE SEQUENCE</scope>
    <source>
        <strain evidence="6">ZZ-2019</strain>
        <tissue evidence="6">Adductor muscle</tissue>
    </source>
</reference>
<evidence type="ECO:0000313" key="6">
    <source>
        <dbReference type="EMBL" id="KAK3093037.1"/>
    </source>
</evidence>
<feature type="repeat" description="ANK" evidence="3">
    <location>
        <begin position="295"/>
        <end position="327"/>
    </location>
</feature>
<organism evidence="6 7">
    <name type="scientific">Pinctada imbricata</name>
    <name type="common">Atlantic pearl-oyster</name>
    <name type="synonym">Pinctada martensii</name>
    <dbReference type="NCBI Taxonomy" id="66713"/>
    <lineage>
        <taxon>Eukaryota</taxon>
        <taxon>Metazoa</taxon>
        <taxon>Spiralia</taxon>
        <taxon>Lophotrochozoa</taxon>
        <taxon>Mollusca</taxon>
        <taxon>Bivalvia</taxon>
        <taxon>Autobranchia</taxon>
        <taxon>Pteriomorphia</taxon>
        <taxon>Pterioida</taxon>
        <taxon>Pterioidea</taxon>
        <taxon>Pteriidae</taxon>
        <taxon>Pinctada</taxon>
    </lineage>
</organism>